<dbReference type="GO" id="GO:0000271">
    <property type="term" value="P:polysaccharide biosynthetic process"/>
    <property type="evidence" value="ECO:0007669"/>
    <property type="project" value="TreeGrafter"/>
</dbReference>
<dbReference type="InterPro" id="IPR015421">
    <property type="entry name" value="PyrdxlP-dep_Trfase_major"/>
</dbReference>
<dbReference type="OrthoDB" id="9810913at2"/>
<dbReference type="EMBL" id="SRMB01000004">
    <property type="protein sequence ID" value="TGE23226.1"/>
    <property type="molecule type" value="Genomic_DNA"/>
</dbReference>
<dbReference type="NCBIfam" id="TIGR02379">
    <property type="entry name" value="ECA_wecE"/>
    <property type="match status" value="1"/>
</dbReference>
<dbReference type="EC" id="2.6.1.59" evidence="5"/>
<dbReference type="Gene3D" id="3.90.1150.10">
    <property type="entry name" value="Aspartate Aminotransferase, domain 1"/>
    <property type="match status" value="1"/>
</dbReference>
<gene>
    <name evidence="5" type="primary">rffA</name>
    <name evidence="5" type="ORF">E5K02_18670</name>
</gene>
<keyword evidence="5" id="KW-0808">Transferase</keyword>
<name>A0A4Z0Q132_9BACT</name>
<dbReference type="GO" id="GO:0030170">
    <property type="term" value="F:pyridoxal phosphate binding"/>
    <property type="evidence" value="ECO:0007669"/>
    <property type="project" value="TreeGrafter"/>
</dbReference>
<dbReference type="InterPro" id="IPR012749">
    <property type="entry name" value="WecE-like"/>
</dbReference>
<dbReference type="Proteomes" id="UP000298471">
    <property type="component" value="Unassembled WGS sequence"/>
</dbReference>
<evidence type="ECO:0000256" key="4">
    <source>
        <dbReference type="RuleBase" id="RU004508"/>
    </source>
</evidence>
<sequence length="379" mass="42374">MAETPIPFNKPYLAGRELEYIQQALANGKLSGNGYFTQQSQAFLKSRYGLAHALLTTSGTAALEMAALLIGIQPGDEVIIPSFTFTSTANAFVLRGARVVFGDSLPYHPNLDCSKVADLITSRTRAIVPVHYAGVACDMAPLLELAQRHNLCIVEDAAQGIESAYRGQPLGSIGHLAAFSFHETKNIISGEGGLLAVNDPTFAARAEILWEKGTNRAAFFRGEVARYQWVDIGSSYLPSELIAAYLWGQLQELESIQRRRFEQWQQYQTTLSELAQAGCFELPSLPEYARHNAHIFYLLCPSLQERDKLAQYLSRRQILAVSHYQPLHTSPFYQAQHNGRPLPHAIAYAERLLRLPLYYELDTDSQQRVVQAIYSFYRG</sequence>
<comment type="similarity">
    <text evidence="1 4">Belongs to the DegT/DnrJ/EryC1 family.</text>
</comment>
<dbReference type="AlphaFoldDB" id="A0A4Z0Q132"/>
<keyword evidence="5" id="KW-0032">Aminotransferase</keyword>
<evidence type="ECO:0000313" key="5">
    <source>
        <dbReference type="EMBL" id="TGE23226.1"/>
    </source>
</evidence>
<keyword evidence="6" id="KW-1185">Reference proteome</keyword>
<dbReference type="RefSeq" id="WP_135396743.1">
    <property type="nucleotide sequence ID" value="NZ_SRMB01000004.1"/>
</dbReference>
<dbReference type="CDD" id="cd00616">
    <property type="entry name" value="AHBA_syn"/>
    <property type="match status" value="1"/>
</dbReference>
<accession>A0A4Z0Q132</accession>
<evidence type="ECO:0000256" key="2">
    <source>
        <dbReference type="PIRSR" id="PIRSR000390-1"/>
    </source>
</evidence>
<evidence type="ECO:0000256" key="1">
    <source>
        <dbReference type="ARBA" id="ARBA00037999"/>
    </source>
</evidence>
<reference evidence="5 6" key="1">
    <citation type="submission" date="2019-04" db="EMBL/GenBank/DDBJ databases">
        <authorList>
            <person name="Feng G."/>
            <person name="Zhang J."/>
            <person name="Zhu H."/>
        </authorList>
    </citation>
    <scope>NUCLEOTIDE SEQUENCE [LARGE SCALE GENOMIC DNA]</scope>
    <source>
        <strain evidence="5 6">9PBR-1</strain>
    </source>
</reference>
<evidence type="ECO:0000256" key="3">
    <source>
        <dbReference type="PIRSR" id="PIRSR000390-2"/>
    </source>
</evidence>
<dbReference type="GO" id="GO:0019180">
    <property type="term" value="F:dTDP-4-amino-4,6-dideoxygalactose transaminase activity"/>
    <property type="evidence" value="ECO:0007669"/>
    <property type="project" value="UniProtKB-EC"/>
</dbReference>
<dbReference type="InterPro" id="IPR000653">
    <property type="entry name" value="DegT/StrS_aminotransferase"/>
</dbReference>
<evidence type="ECO:0000313" key="6">
    <source>
        <dbReference type="Proteomes" id="UP000298471"/>
    </source>
</evidence>
<dbReference type="NCBIfam" id="NF008687">
    <property type="entry name" value="PRK11706.1"/>
    <property type="match status" value="1"/>
</dbReference>
<dbReference type="InterPro" id="IPR015424">
    <property type="entry name" value="PyrdxlP-dep_Trfase"/>
</dbReference>
<organism evidence="5 6">
    <name type="scientific">Hymenobacter metallicola</name>
    <dbReference type="NCBI Taxonomy" id="2563114"/>
    <lineage>
        <taxon>Bacteria</taxon>
        <taxon>Pseudomonadati</taxon>
        <taxon>Bacteroidota</taxon>
        <taxon>Cytophagia</taxon>
        <taxon>Cytophagales</taxon>
        <taxon>Hymenobacteraceae</taxon>
        <taxon>Hymenobacter</taxon>
    </lineage>
</organism>
<dbReference type="PIRSF" id="PIRSF000390">
    <property type="entry name" value="PLP_StrS"/>
    <property type="match status" value="1"/>
</dbReference>
<dbReference type="InterPro" id="IPR015422">
    <property type="entry name" value="PyrdxlP-dep_Trfase_small"/>
</dbReference>
<dbReference type="Gene3D" id="3.40.640.10">
    <property type="entry name" value="Type I PLP-dependent aspartate aminotransferase-like (Major domain)"/>
    <property type="match status" value="1"/>
</dbReference>
<dbReference type="SUPFAM" id="SSF53383">
    <property type="entry name" value="PLP-dependent transferases"/>
    <property type="match status" value="1"/>
</dbReference>
<dbReference type="PANTHER" id="PTHR30244:SF34">
    <property type="entry name" value="DTDP-4-AMINO-4,6-DIDEOXYGALACTOSE TRANSAMINASE"/>
    <property type="match status" value="1"/>
</dbReference>
<protein>
    <submittedName>
        <fullName evidence="5">dTDP-4-amino-4,6-dideoxygalactose transaminase</fullName>
        <ecNumber evidence="5">2.6.1.59</ecNumber>
    </submittedName>
</protein>
<dbReference type="Pfam" id="PF01041">
    <property type="entry name" value="DegT_DnrJ_EryC1"/>
    <property type="match status" value="1"/>
</dbReference>
<comment type="caution">
    <text evidence="5">The sequence shown here is derived from an EMBL/GenBank/DDBJ whole genome shotgun (WGS) entry which is preliminary data.</text>
</comment>
<keyword evidence="3 4" id="KW-0663">Pyridoxal phosphate</keyword>
<proteinExistence type="inferred from homology"/>
<dbReference type="PANTHER" id="PTHR30244">
    <property type="entry name" value="TRANSAMINASE"/>
    <property type="match status" value="1"/>
</dbReference>
<feature type="modified residue" description="N6-(pyridoxal phosphate)lysine" evidence="3">
    <location>
        <position position="185"/>
    </location>
</feature>
<feature type="active site" description="Proton acceptor" evidence="2">
    <location>
        <position position="185"/>
    </location>
</feature>